<dbReference type="EMBL" id="JBHSCQ010000010">
    <property type="protein sequence ID" value="MFC4265717.1"/>
    <property type="molecule type" value="Genomic_DNA"/>
</dbReference>
<evidence type="ECO:0000313" key="1">
    <source>
        <dbReference type="EMBL" id="MFC4265717.1"/>
    </source>
</evidence>
<dbReference type="Proteomes" id="UP001595773">
    <property type="component" value="Unassembled WGS sequence"/>
</dbReference>
<protein>
    <recommendedName>
        <fullName evidence="3">Antitoxin SocA-like Panacea domain-containing protein</fullName>
    </recommendedName>
</protein>
<evidence type="ECO:0000313" key="2">
    <source>
        <dbReference type="Proteomes" id="UP001595773"/>
    </source>
</evidence>
<proteinExistence type="predicted"/>
<organism evidence="1 2">
    <name type="scientific">Arthrobacter cryoconiti</name>
    <dbReference type="NCBI Taxonomy" id="748907"/>
    <lineage>
        <taxon>Bacteria</taxon>
        <taxon>Bacillati</taxon>
        <taxon>Actinomycetota</taxon>
        <taxon>Actinomycetes</taxon>
        <taxon>Micrococcales</taxon>
        <taxon>Micrococcaceae</taxon>
        <taxon>Arthrobacter</taxon>
    </lineage>
</organism>
<keyword evidence="2" id="KW-1185">Reference proteome</keyword>
<dbReference type="RefSeq" id="WP_230067485.1">
    <property type="nucleotide sequence ID" value="NZ_BAABLL010000004.1"/>
</dbReference>
<accession>A0ABV8R0Y9</accession>
<name>A0ABV8R0Y9_9MICC</name>
<reference evidence="2" key="1">
    <citation type="journal article" date="2019" name="Int. J. Syst. Evol. Microbiol.">
        <title>The Global Catalogue of Microorganisms (GCM) 10K type strain sequencing project: providing services to taxonomists for standard genome sequencing and annotation.</title>
        <authorList>
            <consortium name="The Broad Institute Genomics Platform"/>
            <consortium name="The Broad Institute Genome Sequencing Center for Infectious Disease"/>
            <person name="Wu L."/>
            <person name="Ma J."/>
        </authorList>
    </citation>
    <scope>NUCLEOTIDE SEQUENCE [LARGE SCALE GENOMIC DNA]</scope>
    <source>
        <strain evidence="2">CGMCC 1.10698</strain>
    </source>
</reference>
<gene>
    <name evidence="1" type="ORF">ACFOW9_08890</name>
</gene>
<comment type="caution">
    <text evidence="1">The sequence shown here is derived from an EMBL/GenBank/DDBJ whole genome shotgun (WGS) entry which is preliminary data.</text>
</comment>
<evidence type="ECO:0008006" key="3">
    <source>
        <dbReference type="Google" id="ProtNLM"/>
    </source>
</evidence>
<sequence>MGNPIEIDDAIVLLLGTATHGATSGEIRGITRLEKLIFLLERETSSKDWLQQDAGFEAYNFGPFSQKIYQAVDTLAAAQLIEDSSSLAPDTMDSWEEREVIGPNSGSPGDRINPYTTRDFHLTERGWRYFNALKQELTPEAMVELQNFKRQFAFLPLRQLIRYVYSRYEEFTTKSLIRDEVLGTGG</sequence>